<dbReference type="EMBL" id="NPDY01000001">
    <property type="protein sequence ID" value="PJZ71173.1"/>
    <property type="molecule type" value="Genomic_DNA"/>
</dbReference>
<keyword evidence="3" id="KW-1185">Reference proteome</keyword>
<dbReference type="AlphaFoldDB" id="A0A2M9ZRJ7"/>
<gene>
    <name evidence="1" type="ORF">CH360_01250</name>
    <name evidence="2" type="ORF">CH373_01250</name>
</gene>
<evidence type="ECO:0008006" key="5">
    <source>
        <dbReference type="Google" id="ProtNLM"/>
    </source>
</evidence>
<accession>A0A2M9ZRJ7</accession>
<dbReference type="EMBL" id="NPDZ01000001">
    <property type="protein sequence ID" value="PJZ74706.1"/>
    <property type="molecule type" value="Genomic_DNA"/>
</dbReference>
<organism evidence="2 4">
    <name type="scientific">Leptospira perolatii</name>
    <dbReference type="NCBI Taxonomy" id="2023191"/>
    <lineage>
        <taxon>Bacteria</taxon>
        <taxon>Pseudomonadati</taxon>
        <taxon>Spirochaetota</taxon>
        <taxon>Spirochaetia</taxon>
        <taxon>Leptospirales</taxon>
        <taxon>Leptospiraceae</taxon>
        <taxon>Leptospira</taxon>
    </lineage>
</organism>
<protein>
    <recommendedName>
        <fullName evidence="5">DUF1564 domain-containing protein</fullName>
    </recommendedName>
</protein>
<dbReference type="InterPro" id="IPR011458">
    <property type="entry name" value="DUF1564"/>
</dbReference>
<comment type="caution">
    <text evidence="2">The sequence shown here is derived from an EMBL/GenBank/DDBJ whole genome shotgun (WGS) entry which is preliminary data.</text>
</comment>
<sequence>MNKSVNVSPLHRNFFEVTTFQSRVCTLILPKRYFRKFSGSGRALQREFGNLLEKYENILQKMPRINGRSVYTKYQRDITSKKKIAEDFRQSSPFIRINVRVTCVAWTRLGILAVYHGVSRCFLFSYLLEMDSVGGKRETEIKSSTQSSVRIILQLIGNRYYIVSRIEKSKPNKNIVHGAPDDPGS</sequence>
<evidence type="ECO:0000313" key="4">
    <source>
        <dbReference type="Proteomes" id="UP000231990"/>
    </source>
</evidence>
<dbReference type="Proteomes" id="UP000231962">
    <property type="component" value="Unassembled WGS sequence"/>
</dbReference>
<evidence type="ECO:0000313" key="2">
    <source>
        <dbReference type="EMBL" id="PJZ74706.1"/>
    </source>
</evidence>
<dbReference type="RefSeq" id="WP_100712115.1">
    <property type="nucleotide sequence ID" value="NZ_NPDY01000001.1"/>
</dbReference>
<evidence type="ECO:0000313" key="1">
    <source>
        <dbReference type="EMBL" id="PJZ71173.1"/>
    </source>
</evidence>
<dbReference type="OrthoDB" id="336902at2"/>
<dbReference type="Pfam" id="PF07600">
    <property type="entry name" value="DUF1564"/>
    <property type="match status" value="1"/>
</dbReference>
<reference evidence="3 4" key="1">
    <citation type="submission" date="2017-07" db="EMBL/GenBank/DDBJ databases">
        <title>Leptospira spp. isolated from tropical soils.</title>
        <authorList>
            <person name="Thibeaux R."/>
            <person name="Iraola G."/>
            <person name="Ferres I."/>
            <person name="Bierque E."/>
            <person name="Girault D."/>
            <person name="Soupe-Gilbert M.-E."/>
            <person name="Picardeau M."/>
            <person name="Goarant C."/>
        </authorList>
    </citation>
    <scope>NUCLEOTIDE SEQUENCE [LARGE SCALE GENOMIC DNA]</scope>
    <source>
        <strain evidence="2 4">FH1-B-B1</strain>
        <strain evidence="1 3">FH1-B-C1</strain>
    </source>
</reference>
<proteinExistence type="predicted"/>
<name>A0A2M9ZRJ7_9LEPT</name>
<dbReference type="Proteomes" id="UP000231990">
    <property type="component" value="Unassembled WGS sequence"/>
</dbReference>
<evidence type="ECO:0000313" key="3">
    <source>
        <dbReference type="Proteomes" id="UP000231962"/>
    </source>
</evidence>